<protein>
    <submittedName>
        <fullName evidence="2">Uncharacterized protein</fullName>
    </submittedName>
</protein>
<feature type="region of interest" description="Disordered" evidence="1">
    <location>
        <begin position="73"/>
        <end position="95"/>
    </location>
</feature>
<name>A0A6G1KN68_9PLEO</name>
<keyword evidence="3" id="KW-1185">Reference proteome</keyword>
<accession>A0A6G1KN68</accession>
<sequence>MMTRNNVRRPKRCLSSNRHQLRTHQSLCESRTISNIVISAVLGVSMARLCSRQATEAHSSAHSLPAASFHVPCESSKNRRGGGAGIEQTGQCEKS</sequence>
<reference evidence="2" key="1">
    <citation type="journal article" date="2020" name="Stud. Mycol.">
        <title>101 Dothideomycetes genomes: a test case for predicting lifestyles and emergence of pathogens.</title>
        <authorList>
            <person name="Haridas S."/>
            <person name="Albert R."/>
            <person name="Binder M."/>
            <person name="Bloem J."/>
            <person name="Labutti K."/>
            <person name="Salamov A."/>
            <person name="Andreopoulos B."/>
            <person name="Baker S."/>
            <person name="Barry K."/>
            <person name="Bills G."/>
            <person name="Bluhm B."/>
            <person name="Cannon C."/>
            <person name="Castanera R."/>
            <person name="Culley D."/>
            <person name="Daum C."/>
            <person name="Ezra D."/>
            <person name="Gonzalez J."/>
            <person name="Henrissat B."/>
            <person name="Kuo A."/>
            <person name="Liang C."/>
            <person name="Lipzen A."/>
            <person name="Lutzoni F."/>
            <person name="Magnuson J."/>
            <person name="Mondo S."/>
            <person name="Nolan M."/>
            <person name="Ohm R."/>
            <person name="Pangilinan J."/>
            <person name="Park H.-J."/>
            <person name="Ramirez L."/>
            <person name="Alfaro M."/>
            <person name="Sun H."/>
            <person name="Tritt A."/>
            <person name="Yoshinaga Y."/>
            <person name="Zwiers L.-H."/>
            <person name="Turgeon B."/>
            <person name="Goodwin S."/>
            <person name="Spatafora J."/>
            <person name="Crous P."/>
            <person name="Grigoriev I."/>
        </authorList>
    </citation>
    <scope>NUCLEOTIDE SEQUENCE</scope>
    <source>
        <strain evidence="2">CBS 279.74</strain>
    </source>
</reference>
<evidence type="ECO:0000313" key="2">
    <source>
        <dbReference type="EMBL" id="KAF2713841.1"/>
    </source>
</evidence>
<gene>
    <name evidence="2" type="ORF">K504DRAFT_147919</name>
</gene>
<evidence type="ECO:0000313" key="3">
    <source>
        <dbReference type="Proteomes" id="UP000799428"/>
    </source>
</evidence>
<dbReference type="AlphaFoldDB" id="A0A6G1KN68"/>
<evidence type="ECO:0000256" key="1">
    <source>
        <dbReference type="SAM" id="MobiDB-lite"/>
    </source>
</evidence>
<dbReference type="Proteomes" id="UP000799428">
    <property type="component" value="Unassembled WGS sequence"/>
</dbReference>
<organism evidence="2 3">
    <name type="scientific">Pleomassaria siparia CBS 279.74</name>
    <dbReference type="NCBI Taxonomy" id="1314801"/>
    <lineage>
        <taxon>Eukaryota</taxon>
        <taxon>Fungi</taxon>
        <taxon>Dikarya</taxon>
        <taxon>Ascomycota</taxon>
        <taxon>Pezizomycotina</taxon>
        <taxon>Dothideomycetes</taxon>
        <taxon>Pleosporomycetidae</taxon>
        <taxon>Pleosporales</taxon>
        <taxon>Pleomassariaceae</taxon>
        <taxon>Pleomassaria</taxon>
    </lineage>
</organism>
<dbReference type="EMBL" id="MU005765">
    <property type="protein sequence ID" value="KAF2713841.1"/>
    <property type="molecule type" value="Genomic_DNA"/>
</dbReference>
<proteinExistence type="predicted"/>